<dbReference type="SUPFAM" id="SSF144052">
    <property type="entry name" value="Thermophilic metalloprotease-like"/>
    <property type="match status" value="1"/>
</dbReference>
<keyword evidence="7" id="KW-0479">Metal-binding</keyword>
<dbReference type="PRINTS" id="PR00919">
    <property type="entry name" value="THERMOPTASE"/>
</dbReference>
<dbReference type="STRING" id="1616.IV73_GL001228"/>
<comment type="similarity">
    <text evidence="4">Belongs to the peptidase M29 family.</text>
</comment>
<keyword evidence="9" id="KW-0482">Metalloprotease</keyword>
<dbReference type="GO" id="GO:0006508">
    <property type="term" value="P:proteolysis"/>
    <property type="evidence" value="ECO:0007669"/>
    <property type="project" value="UniProtKB-KW"/>
</dbReference>
<dbReference type="OrthoDB" id="9803993at2"/>
<dbReference type="GO" id="GO:0004177">
    <property type="term" value="F:aminopeptidase activity"/>
    <property type="evidence" value="ECO:0007669"/>
    <property type="project" value="UniProtKB-KW"/>
</dbReference>
<dbReference type="RefSeq" id="WP_057756303.1">
    <property type="nucleotide sequence ID" value="NZ_JQBP01000008.1"/>
</dbReference>
<evidence type="ECO:0000256" key="9">
    <source>
        <dbReference type="ARBA" id="ARBA00023049"/>
    </source>
</evidence>
<dbReference type="InterPro" id="IPR035097">
    <property type="entry name" value="M29_N-terminal"/>
</dbReference>
<dbReference type="Gene3D" id="3.40.1830.10">
    <property type="entry name" value="Thermophilic metalloprotease (M29)"/>
    <property type="match status" value="1"/>
</dbReference>
<evidence type="ECO:0000256" key="4">
    <source>
        <dbReference type="ARBA" id="ARBA00008236"/>
    </source>
</evidence>
<dbReference type="EMBL" id="JQBP01000008">
    <property type="protein sequence ID" value="KRN74492.1"/>
    <property type="molecule type" value="Genomic_DNA"/>
</dbReference>
<evidence type="ECO:0000256" key="6">
    <source>
        <dbReference type="ARBA" id="ARBA00022670"/>
    </source>
</evidence>
<dbReference type="GO" id="GO:0046872">
    <property type="term" value="F:metal ion binding"/>
    <property type="evidence" value="ECO:0007669"/>
    <property type="project" value="UniProtKB-KW"/>
</dbReference>
<dbReference type="AlphaFoldDB" id="A0A0R2JII2"/>
<name>A0A0R2JII2_9LACO</name>
<dbReference type="Proteomes" id="UP000051655">
    <property type="component" value="Unassembled WGS sequence"/>
</dbReference>
<evidence type="ECO:0008006" key="12">
    <source>
        <dbReference type="Google" id="ProtNLM"/>
    </source>
</evidence>
<organism evidence="10 11">
    <name type="scientific">Weissella kandleri</name>
    <dbReference type="NCBI Taxonomy" id="1616"/>
    <lineage>
        <taxon>Bacteria</taxon>
        <taxon>Bacillati</taxon>
        <taxon>Bacillota</taxon>
        <taxon>Bacilli</taxon>
        <taxon>Lactobacillales</taxon>
        <taxon>Lactobacillaceae</taxon>
        <taxon>Weissella</taxon>
    </lineage>
</organism>
<comment type="caution">
    <text evidence="10">The sequence shown here is derived from an EMBL/GenBank/DDBJ whole genome shotgun (WGS) entry which is preliminary data.</text>
</comment>
<proteinExistence type="inferred from homology"/>
<comment type="cofactor">
    <cofactor evidence="2">
        <name>Mg(2+)</name>
        <dbReference type="ChEBI" id="CHEBI:18420"/>
    </cofactor>
</comment>
<dbReference type="PANTHER" id="PTHR34448">
    <property type="entry name" value="AMINOPEPTIDASE"/>
    <property type="match status" value="1"/>
</dbReference>
<dbReference type="PATRIC" id="fig|1616.3.peg.1261"/>
<evidence type="ECO:0000313" key="11">
    <source>
        <dbReference type="Proteomes" id="UP000051655"/>
    </source>
</evidence>
<dbReference type="PANTHER" id="PTHR34448:SF3">
    <property type="entry name" value="AMINOPEPTIDASE AMPS"/>
    <property type="match status" value="1"/>
</dbReference>
<keyword evidence="8" id="KW-0378">Hydrolase</keyword>
<dbReference type="GO" id="GO:0008237">
    <property type="term" value="F:metallopeptidase activity"/>
    <property type="evidence" value="ECO:0007669"/>
    <property type="project" value="UniProtKB-KW"/>
</dbReference>
<comment type="cofactor">
    <cofactor evidence="1">
        <name>Co(2+)</name>
        <dbReference type="ChEBI" id="CHEBI:48828"/>
    </cofactor>
</comment>
<keyword evidence="11" id="KW-1185">Reference proteome</keyword>
<protein>
    <recommendedName>
        <fullName evidence="12">Aminopeptidase</fullName>
    </recommendedName>
</protein>
<evidence type="ECO:0000256" key="7">
    <source>
        <dbReference type="ARBA" id="ARBA00022723"/>
    </source>
</evidence>
<dbReference type="InterPro" id="IPR052170">
    <property type="entry name" value="M29_Exopeptidase"/>
</dbReference>
<keyword evidence="6" id="KW-0645">Protease</keyword>
<gene>
    <name evidence="10" type="ORF">IV73_GL001228</name>
</gene>
<evidence type="ECO:0000256" key="8">
    <source>
        <dbReference type="ARBA" id="ARBA00022801"/>
    </source>
</evidence>
<dbReference type="InterPro" id="IPR000787">
    <property type="entry name" value="Peptidase_M29"/>
</dbReference>
<accession>A0A0R2JII2</accession>
<evidence type="ECO:0000256" key="1">
    <source>
        <dbReference type="ARBA" id="ARBA00001941"/>
    </source>
</evidence>
<evidence type="ECO:0000256" key="5">
    <source>
        <dbReference type="ARBA" id="ARBA00022438"/>
    </source>
</evidence>
<evidence type="ECO:0000313" key="10">
    <source>
        <dbReference type="EMBL" id="KRN74492.1"/>
    </source>
</evidence>
<evidence type="ECO:0000256" key="3">
    <source>
        <dbReference type="ARBA" id="ARBA00001947"/>
    </source>
</evidence>
<evidence type="ECO:0000256" key="2">
    <source>
        <dbReference type="ARBA" id="ARBA00001946"/>
    </source>
</evidence>
<reference evidence="10 11" key="1">
    <citation type="journal article" date="2015" name="Genome Announc.">
        <title>Expanding the biotechnology potential of lactobacilli through comparative genomics of 213 strains and associated genera.</title>
        <authorList>
            <person name="Sun Z."/>
            <person name="Harris H.M."/>
            <person name="McCann A."/>
            <person name="Guo C."/>
            <person name="Argimon S."/>
            <person name="Zhang W."/>
            <person name="Yang X."/>
            <person name="Jeffery I.B."/>
            <person name="Cooney J.C."/>
            <person name="Kagawa T.F."/>
            <person name="Liu W."/>
            <person name="Song Y."/>
            <person name="Salvetti E."/>
            <person name="Wrobel A."/>
            <person name="Rasinkangas P."/>
            <person name="Parkhill J."/>
            <person name="Rea M.C."/>
            <person name="O'Sullivan O."/>
            <person name="Ritari J."/>
            <person name="Douillard F.P."/>
            <person name="Paul Ross R."/>
            <person name="Yang R."/>
            <person name="Briner A.E."/>
            <person name="Felis G.E."/>
            <person name="de Vos W.M."/>
            <person name="Barrangou R."/>
            <person name="Klaenhammer T.R."/>
            <person name="Caufield P.W."/>
            <person name="Cui Y."/>
            <person name="Zhang H."/>
            <person name="O'Toole P.W."/>
        </authorList>
    </citation>
    <scope>NUCLEOTIDE SEQUENCE [LARGE SCALE GENOMIC DNA]</scope>
    <source>
        <strain evidence="10 11">DSM 20593</strain>
    </source>
</reference>
<comment type="cofactor">
    <cofactor evidence="3">
        <name>Zn(2+)</name>
        <dbReference type="ChEBI" id="CHEBI:29105"/>
    </cofactor>
</comment>
<dbReference type="Pfam" id="PF02073">
    <property type="entry name" value="Peptidase_M29"/>
    <property type="match status" value="1"/>
</dbReference>
<sequence length="413" mass="45470">MPIKNFDQYLEKYAELIITTGINVQPTQSVIIYAEVTQQPLVHALIDSAYQHGAKAVQVEWKDDYITHALIQNASDEVLNQVPTSTTIKAQEIASNRISRISIMSEDPDSFGDLDQQKVAIFSKSQAYGKKPVMDATMNNELAWVVVAAASPAWAKKVFPELNPAEACEKLWLNIFKFNRIESTQDPTVAWQKHIAQLNQHATWLNQENFKALHYLSPRTDITVGLAENHHWEGADSNDKAGNYFTANLPTEEVFTSPDYRHIDGHVTATKPLSYGGVLINDIQLTFENGVVTKATASTGQEVLDQLLASDSGAKSLGEVALVPNPSPISQSGLIFYNTLIDENASNHMALGAAYPFNINNGTQMDDATRQAHGQNQSIIHVDFMMGSADLDIDGIKADGSTVPVFRQGDWAK</sequence>
<keyword evidence="5" id="KW-0031">Aminopeptidase</keyword>